<proteinExistence type="predicted"/>
<dbReference type="PANTHER" id="PTHR47150:SF5">
    <property type="entry name" value="OS07G0546750 PROTEIN"/>
    <property type="match status" value="1"/>
</dbReference>
<comment type="caution">
    <text evidence="2">The sequence shown here is derived from an EMBL/GenBank/DDBJ whole genome shotgun (WGS) entry which is preliminary data.</text>
</comment>
<gene>
    <name evidence="2" type="ORF">PCANC_06344</name>
</gene>
<dbReference type="OrthoDB" id="10572898at2759"/>
<name>A0A2N5T1S0_9BASI</name>
<evidence type="ECO:0000313" key="2">
    <source>
        <dbReference type="EMBL" id="PLW19418.1"/>
    </source>
</evidence>
<evidence type="ECO:0000313" key="3">
    <source>
        <dbReference type="Proteomes" id="UP000235388"/>
    </source>
</evidence>
<dbReference type="AlphaFoldDB" id="A0A2N5T1S0"/>
<feature type="compositionally biased region" description="Acidic residues" evidence="1">
    <location>
        <begin position="20"/>
        <end position="32"/>
    </location>
</feature>
<keyword evidence="3" id="KW-1185">Reference proteome</keyword>
<protein>
    <submittedName>
        <fullName evidence="2">Uncharacterized protein</fullName>
    </submittedName>
</protein>
<feature type="region of interest" description="Disordered" evidence="1">
    <location>
        <begin position="1"/>
        <end position="65"/>
    </location>
</feature>
<feature type="compositionally biased region" description="Basic residues" evidence="1">
    <location>
        <begin position="1"/>
        <end position="15"/>
    </location>
</feature>
<accession>A0A2N5T1S0</accession>
<dbReference type="EMBL" id="PGCJ01000813">
    <property type="protein sequence ID" value="PLW19418.1"/>
    <property type="molecule type" value="Genomic_DNA"/>
</dbReference>
<dbReference type="PANTHER" id="PTHR47150">
    <property type="entry name" value="OS12G0169200 PROTEIN"/>
    <property type="match status" value="1"/>
</dbReference>
<sequence>MLKRTGKNQPTKRRRLMEELFAEDDMEEEDESDSLHKDDSDSDSEEEQKYQPYRQPNKERNHVKGHKRLMIDYFNENSTYNDQDFERRFRMRKELE</sequence>
<evidence type="ECO:0000256" key="1">
    <source>
        <dbReference type="SAM" id="MobiDB-lite"/>
    </source>
</evidence>
<organism evidence="2 3">
    <name type="scientific">Puccinia coronata f. sp. avenae</name>
    <dbReference type="NCBI Taxonomy" id="200324"/>
    <lineage>
        <taxon>Eukaryota</taxon>
        <taxon>Fungi</taxon>
        <taxon>Dikarya</taxon>
        <taxon>Basidiomycota</taxon>
        <taxon>Pucciniomycotina</taxon>
        <taxon>Pucciniomycetes</taxon>
        <taxon>Pucciniales</taxon>
        <taxon>Pucciniaceae</taxon>
        <taxon>Puccinia</taxon>
    </lineage>
</organism>
<dbReference type="Proteomes" id="UP000235388">
    <property type="component" value="Unassembled WGS sequence"/>
</dbReference>
<reference evidence="2 3" key="1">
    <citation type="submission" date="2017-11" db="EMBL/GenBank/DDBJ databases">
        <title>De novo assembly and phasing of dikaryotic genomes from two isolates of Puccinia coronata f. sp. avenae, the causal agent of oat crown rust.</title>
        <authorList>
            <person name="Miller M.E."/>
            <person name="Zhang Y."/>
            <person name="Omidvar V."/>
            <person name="Sperschneider J."/>
            <person name="Schwessinger B."/>
            <person name="Raley C."/>
            <person name="Palmer J.M."/>
            <person name="Garnica D."/>
            <person name="Upadhyaya N."/>
            <person name="Rathjen J."/>
            <person name="Taylor J.M."/>
            <person name="Park R.F."/>
            <person name="Dodds P.N."/>
            <person name="Hirsch C.D."/>
            <person name="Kianian S.F."/>
            <person name="Figueroa M."/>
        </authorList>
    </citation>
    <scope>NUCLEOTIDE SEQUENCE [LARGE SCALE GENOMIC DNA]</scope>
    <source>
        <strain evidence="2">12NC29</strain>
    </source>
</reference>